<reference evidence="2 3" key="1">
    <citation type="submission" date="2011-05" db="EMBL/GenBank/DDBJ databases">
        <title>Complete sequence of Thioalkalimicrobium cyclicum ALM1.</title>
        <authorList>
            <consortium name="US DOE Joint Genome Institute"/>
            <person name="Lucas S."/>
            <person name="Han J."/>
            <person name="Lapidus A."/>
            <person name="Cheng J.-F."/>
            <person name="Goodwin L."/>
            <person name="Pitluck S."/>
            <person name="Peters L."/>
            <person name="Mikhailova N."/>
            <person name="Davenport K."/>
            <person name="Han C."/>
            <person name="Tapia R."/>
            <person name="Land M."/>
            <person name="Hauser L."/>
            <person name="Kyrpides N."/>
            <person name="Ivanova N."/>
            <person name="Pagani I."/>
            <person name="Kappler U."/>
            <person name="Woyke T."/>
        </authorList>
    </citation>
    <scope>NUCLEOTIDE SEQUENCE [LARGE SCALE GENOMIC DNA]</scope>
    <source>
        <strain evidence="3">DSM 14477 / JCM 11371 / ALM1</strain>
    </source>
</reference>
<gene>
    <name evidence="2" type="ordered locus">Thicy_0060</name>
</gene>
<dbReference type="AlphaFoldDB" id="F6D905"/>
<dbReference type="Proteomes" id="UP000009232">
    <property type="component" value="Chromosome"/>
</dbReference>
<sequence>MSGLIKVWLVLLPILVLQGCASYKQQTEPARQALLVQDWAAAEQALLRDLDGERREKILLNLELGMLRHLAGDYQGSHGLFEQAKADAEAAQTLSVTEELRVLLTSPRQRIYRPQTFERLFVEYIQTLNFIALSEAAVHSSDPSRSSNSANLAQQREALNNARVMVRQKEIQLNDLAAQVLDYQAAAEQRETPFYRLLAILRLLNGDLFDRSEYVLRDNAWLRYVTGMIYEQRGEWSAAQVAYQQAAELYEQGYREQMGLSDQVTQQAWFDTLRMMKRLNQPGWPGLAAQKLSEPQQQQLQAWQPGWVELVQVVHQGWIPQRGEMNAMLIVNHRTQNMEVYPIILAPGDEGLAQSIWFYLMYTDKGLARLALNIYQDGLRGIVRGAIGSKTLFLGPIWPQVQAVGLDRAAQTPLRVTLPYYDLLAWPQPTKLQWRLNEQAVTGVMMDAPAIQAVQAQLLAANEDFYAALARAMLKRLGVQAVTQDNAWLRLLGDIATSATEAAETRNWQTLPAYIHLQRYWVEPGLVTWVDVDGQTQQRELSAGERWWLPIAHQQ</sequence>
<organism evidence="2 3">
    <name type="scientific">Thiomicrospira cyclica (strain DSM 14477 / JCM 11371 / ALM1)</name>
    <name type="common">Thioalkalimicrobium cyclicum</name>
    <dbReference type="NCBI Taxonomy" id="717773"/>
    <lineage>
        <taxon>Bacteria</taxon>
        <taxon>Pseudomonadati</taxon>
        <taxon>Pseudomonadota</taxon>
        <taxon>Gammaproteobacteria</taxon>
        <taxon>Thiotrichales</taxon>
        <taxon>Piscirickettsiaceae</taxon>
        <taxon>Thiomicrospira</taxon>
    </lineage>
</organism>
<feature type="coiled-coil region" evidence="1">
    <location>
        <begin position="152"/>
        <end position="186"/>
    </location>
</feature>
<name>F6D905_THICA</name>
<dbReference type="OrthoDB" id="9769023at2"/>
<evidence type="ECO:0000313" key="2">
    <source>
        <dbReference type="EMBL" id="AEG30836.1"/>
    </source>
</evidence>
<dbReference type="eggNOG" id="COG3014">
    <property type="taxonomic scope" value="Bacteria"/>
</dbReference>
<dbReference type="HOGENOM" id="CLU_035715_3_0_6"/>
<evidence type="ECO:0000256" key="1">
    <source>
        <dbReference type="SAM" id="Coils"/>
    </source>
</evidence>
<evidence type="ECO:0000313" key="3">
    <source>
        <dbReference type="Proteomes" id="UP000009232"/>
    </source>
</evidence>
<keyword evidence="1" id="KW-0175">Coiled coil</keyword>
<keyword evidence="3" id="KW-1185">Reference proteome</keyword>
<accession>F6D905</accession>
<dbReference type="PROSITE" id="PS51257">
    <property type="entry name" value="PROKAR_LIPOPROTEIN"/>
    <property type="match status" value="1"/>
</dbReference>
<dbReference type="RefSeq" id="WP_013834624.1">
    <property type="nucleotide sequence ID" value="NC_015581.1"/>
</dbReference>
<dbReference type="KEGG" id="tcy:Thicy_0060"/>
<dbReference type="EMBL" id="CP002776">
    <property type="protein sequence ID" value="AEG30836.1"/>
    <property type="molecule type" value="Genomic_DNA"/>
</dbReference>
<proteinExistence type="predicted"/>
<protein>
    <submittedName>
        <fullName evidence="2">Uncharacterized protein</fullName>
    </submittedName>
</protein>
<dbReference type="STRING" id="717773.Thicy_0060"/>